<dbReference type="AlphaFoldDB" id="A0A2P2BZ05"/>
<dbReference type="GO" id="GO:0019285">
    <property type="term" value="P:glycine betaine biosynthetic process from choline"/>
    <property type="evidence" value="ECO:0007669"/>
    <property type="project" value="TreeGrafter"/>
</dbReference>
<dbReference type="PANTHER" id="PTHR11552">
    <property type="entry name" value="GLUCOSE-METHANOL-CHOLINE GMC OXIDOREDUCTASE"/>
    <property type="match status" value="1"/>
</dbReference>
<dbReference type="Pfam" id="PF05199">
    <property type="entry name" value="GMC_oxred_C"/>
    <property type="match status" value="1"/>
</dbReference>
<evidence type="ECO:0000259" key="5">
    <source>
        <dbReference type="PROSITE" id="PS00624"/>
    </source>
</evidence>
<name>A0A2P2BZ05_9ZZZZ</name>
<evidence type="ECO:0000256" key="4">
    <source>
        <dbReference type="ARBA" id="ARBA00022827"/>
    </source>
</evidence>
<dbReference type="PIRSF" id="PIRSF000137">
    <property type="entry name" value="Alcohol_oxidase"/>
    <property type="match status" value="1"/>
</dbReference>
<accession>A0A2P2BZ05</accession>
<dbReference type="InterPro" id="IPR036188">
    <property type="entry name" value="FAD/NAD-bd_sf"/>
</dbReference>
<dbReference type="EC" id="1.1.99.1" evidence="6"/>
<organism evidence="6">
    <name type="scientific">metagenome</name>
    <dbReference type="NCBI Taxonomy" id="256318"/>
    <lineage>
        <taxon>unclassified sequences</taxon>
        <taxon>metagenomes</taxon>
    </lineage>
</organism>
<keyword evidence="3" id="KW-0285">Flavoprotein</keyword>
<protein>
    <submittedName>
        <fullName evidence="6">Choline dehydrogenase</fullName>
        <ecNumber evidence="6">1.1.99.1</ecNumber>
    </submittedName>
</protein>
<evidence type="ECO:0000313" key="6">
    <source>
        <dbReference type="EMBL" id="CUR54993.1"/>
    </source>
</evidence>
<evidence type="ECO:0000256" key="1">
    <source>
        <dbReference type="ARBA" id="ARBA00001974"/>
    </source>
</evidence>
<dbReference type="Gene3D" id="3.50.50.60">
    <property type="entry name" value="FAD/NAD(P)-binding domain"/>
    <property type="match status" value="1"/>
</dbReference>
<dbReference type="Pfam" id="PF00732">
    <property type="entry name" value="GMC_oxred_N"/>
    <property type="match status" value="1"/>
</dbReference>
<keyword evidence="4" id="KW-0274">FAD</keyword>
<dbReference type="PANTHER" id="PTHR11552:SF147">
    <property type="entry name" value="CHOLINE DEHYDROGENASE, MITOCHONDRIAL"/>
    <property type="match status" value="1"/>
</dbReference>
<dbReference type="InterPro" id="IPR007867">
    <property type="entry name" value="GMC_OxRtase_C"/>
</dbReference>
<comment type="similarity">
    <text evidence="2">Belongs to the GMC oxidoreductase family.</text>
</comment>
<dbReference type="GO" id="GO:0016020">
    <property type="term" value="C:membrane"/>
    <property type="evidence" value="ECO:0007669"/>
    <property type="project" value="TreeGrafter"/>
</dbReference>
<gene>
    <name evidence="6" type="primary">betA</name>
    <name evidence="6" type="ORF">NOCA2220184</name>
</gene>
<proteinExistence type="inferred from homology"/>
<evidence type="ECO:0000256" key="3">
    <source>
        <dbReference type="ARBA" id="ARBA00022630"/>
    </source>
</evidence>
<dbReference type="GO" id="GO:0050660">
    <property type="term" value="F:flavin adenine dinucleotide binding"/>
    <property type="evidence" value="ECO:0007669"/>
    <property type="project" value="InterPro"/>
</dbReference>
<dbReference type="PROSITE" id="PS00624">
    <property type="entry name" value="GMC_OXRED_2"/>
    <property type="match status" value="1"/>
</dbReference>
<dbReference type="EMBL" id="CZKA01000015">
    <property type="protein sequence ID" value="CUR54993.1"/>
    <property type="molecule type" value="Genomic_DNA"/>
</dbReference>
<dbReference type="GO" id="GO:0008812">
    <property type="term" value="F:choline dehydrogenase activity"/>
    <property type="evidence" value="ECO:0007669"/>
    <property type="project" value="UniProtKB-EC"/>
</dbReference>
<dbReference type="SUPFAM" id="SSF54373">
    <property type="entry name" value="FAD-linked reductases, C-terminal domain"/>
    <property type="match status" value="1"/>
</dbReference>
<feature type="domain" description="Glucose-methanol-choline oxidoreductase N-terminal" evidence="5">
    <location>
        <begin position="259"/>
        <end position="273"/>
    </location>
</feature>
<evidence type="ECO:0000256" key="2">
    <source>
        <dbReference type="ARBA" id="ARBA00010790"/>
    </source>
</evidence>
<dbReference type="InterPro" id="IPR012132">
    <property type="entry name" value="GMC_OxRdtase"/>
</dbReference>
<comment type="cofactor">
    <cofactor evidence="1">
        <name>FAD</name>
        <dbReference type="ChEBI" id="CHEBI:57692"/>
    </cofactor>
</comment>
<reference evidence="6" key="1">
    <citation type="submission" date="2015-08" db="EMBL/GenBank/DDBJ databases">
        <authorList>
            <person name="Babu N.S."/>
            <person name="Beckwith C.J."/>
            <person name="Beseler K.G."/>
            <person name="Brison A."/>
            <person name="Carone J.V."/>
            <person name="Caskin T.P."/>
            <person name="Diamond M."/>
            <person name="Durham M.E."/>
            <person name="Foxe J.M."/>
            <person name="Go M."/>
            <person name="Henderson B.A."/>
            <person name="Jones I.B."/>
            <person name="McGettigan J.A."/>
            <person name="Micheletti S.J."/>
            <person name="Nasrallah M.E."/>
            <person name="Ortiz D."/>
            <person name="Piller C.R."/>
            <person name="Privatt S.R."/>
            <person name="Schneider S.L."/>
            <person name="Sharp S."/>
            <person name="Smith T.C."/>
            <person name="Stanton J.D."/>
            <person name="Ullery H.E."/>
            <person name="Wilson R.J."/>
            <person name="Serrano M.G."/>
            <person name="Buck G."/>
            <person name="Lee V."/>
            <person name="Wang Y."/>
            <person name="Carvalho R."/>
            <person name="Voegtly L."/>
            <person name="Shi R."/>
            <person name="Duckworth R."/>
            <person name="Johnson A."/>
            <person name="Loviza R."/>
            <person name="Walstead R."/>
            <person name="Shah Z."/>
            <person name="Kiflezghi M."/>
            <person name="Wade K."/>
            <person name="Ball S.L."/>
            <person name="Bradley K.W."/>
            <person name="Asai D.J."/>
            <person name="Bowman C.A."/>
            <person name="Russell D.A."/>
            <person name="Pope W.H."/>
            <person name="Jacobs-Sera D."/>
            <person name="Hendrix R.W."/>
            <person name="Hatfull G.F."/>
        </authorList>
    </citation>
    <scope>NUCLEOTIDE SEQUENCE</scope>
</reference>
<dbReference type="SUPFAM" id="SSF51905">
    <property type="entry name" value="FAD/NAD(P)-binding domain"/>
    <property type="match status" value="1"/>
</dbReference>
<sequence length="539" mass="58184">MAGSTAGESFDYVIVGAGSAGAVLAHRLSEDPGTSVLLLEAGGPADADEISIPAAFATLFKTRWDWNYQTVEQKQLNSRSAYWPRMKALGGCSSMNAMIYIRGNRLDYDTWRDGYGADGWGYDEVLPYFIKAEGNTRLGSPYHGQDGPLHVEDRRYTHPLTEAWVESAVAAGFKPTDDFNGSDQEGAGLYQVTCKKGRRWSVAKAYLEPAADRPNLTIRTGALAERVLLDGTRAVGVAYRSGGESHTVRADAEVILSGGAINSPQLLMLSGIGPATHLRELDIQVVADLAGVGQNLHDHPAAPLVFHTKDISDLADYNNLVNFARAKATGTGPLVSNIGEGGGFWKSRDDLAAPDLQAYVAPSGFWDNGLHEPTTRKVTVAPTLVSVASRGQLRLRSVDPRWHPEIDPAYYDDQADLDAMTAGVRRLLDTVHTGPLAAYVASPSMPSHRDPTDSEIVEHLRRHTQTLYHPVGTCAMGSGEQSVVDPQLRVRGVEGLRVVDASVMPVVPRGNTNAPTIMIGERAADLIRGRATLLRKADR</sequence>
<keyword evidence="6" id="KW-0560">Oxidoreductase</keyword>
<dbReference type="InterPro" id="IPR000172">
    <property type="entry name" value="GMC_OxRdtase_N"/>
</dbReference>
<dbReference type="Gene3D" id="3.30.560.10">
    <property type="entry name" value="Glucose Oxidase, domain 3"/>
    <property type="match status" value="1"/>
</dbReference>